<organism evidence="3 4">
    <name type="scientific">Schwartzia succinivorans DSM 10502</name>
    <dbReference type="NCBI Taxonomy" id="1123243"/>
    <lineage>
        <taxon>Bacteria</taxon>
        <taxon>Bacillati</taxon>
        <taxon>Bacillota</taxon>
        <taxon>Negativicutes</taxon>
        <taxon>Selenomonadales</taxon>
        <taxon>Selenomonadaceae</taxon>
        <taxon>Schwartzia</taxon>
    </lineage>
</organism>
<dbReference type="SUPFAM" id="SSF109604">
    <property type="entry name" value="HD-domain/PDEase-like"/>
    <property type="match status" value="1"/>
</dbReference>
<dbReference type="Gene3D" id="1.10.3210.10">
    <property type="entry name" value="Hypothetical protein af1432"/>
    <property type="match status" value="1"/>
</dbReference>
<evidence type="ECO:0000259" key="2">
    <source>
        <dbReference type="PROSITE" id="PS51832"/>
    </source>
</evidence>
<evidence type="ECO:0000313" key="4">
    <source>
        <dbReference type="Proteomes" id="UP000184404"/>
    </source>
</evidence>
<accession>A0A1M5A617</accession>
<feature type="domain" description="HD-GYP" evidence="2">
    <location>
        <begin position="111"/>
        <end position="309"/>
    </location>
</feature>
<dbReference type="Pfam" id="PF13487">
    <property type="entry name" value="HD_5"/>
    <property type="match status" value="1"/>
</dbReference>
<evidence type="ECO:0000313" key="3">
    <source>
        <dbReference type="EMBL" id="SHF25743.1"/>
    </source>
</evidence>
<dbReference type="CDD" id="cd00077">
    <property type="entry name" value="HDc"/>
    <property type="match status" value="1"/>
</dbReference>
<dbReference type="PROSITE" id="PS51832">
    <property type="entry name" value="HD_GYP"/>
    <property type="match status" value="1"/>
</dbReference>
<dbReference type="InterPro" id="IPR003607">
    <property type="entry name" value="HD/PDEase_dom"/>
</dbReference>
<gene>
    <name evidence="3" type="ORF">SAMN02745190_02223</name>
</gene>
<dbReference type="OrthoDB" id="1677843at2"/>
<feature type="domain" description="HD" evidence="1">
    <location>
        <begin position="133"/>
        <end position="258"/>
    </location>
</feature>
<proteinExistence type="predicted"/>
<dbReference type="InterPro" id="IPR006674">
    <property type="entry name" value="HD_domain"/>
</dbReference>
<dbReference type="PANTHER" id="PTHR43155">
    <property type="entry name" value="CYCLIC DI-GMP PHOSPHODIESTERASE PA4108-RELATED"/>
    <property type="match status" value="1"/>
</dbReference>
<reference evidence="3 4" key="1">
    <citation type="submission" date="2016-11" db="EMBL/GenBank/DDBJ databases">
        <authorList>
            <person name="Jaros S."/>
            <person name="Januszkiewicz K."/>
            <person name="Wedrychowicz H."/>
        </authorList>
    </citation>
    <scope>NUCLEOTIDE SEQUENCE [LARGE SCALE GENOMIC DNA]</scope>
    <source>
        <strain evidence="3 4">DSM 10502</strain>
    </source>
</reference>
<evidence type="ECO:0000259" key="1">
    <source>
        <dbReference type="PROSITE" id="PS51831"/>
    </source>
</evidence>
<name>A0A1M5A617_9FIRM</name>
<dbReference type="STRING" id="1123243.SAMN02745190_02223"/>
<dbReference type="AlphaFoldDB" id="A0A1M5A617"/>
<sequence>MLHLPLEKIKPGMVTAQNIYNDRGVNYLASGIPMTELYLERLRELGIGSLTVFSTETEERSASNINLPRDILDKKTRTEALRNLRDIFDDVSRKKTINISLLQGSAQRILDDILMHQRDLVQLSDVRQHDTYTFAHSVNVAVLSALLGVSLGYSKGNLITLILGGLLHDIGKVIVPKEILNKPGHLTKEEFAVIRMHPSAGRAQIDLIKDEPRKHLLGLIAEQHHEHIDGRGYPFGLKADKIAQLARVVAIADVYDALTSQRSYKDPYPPHIAYNIMKNLTVGQFDQSMLELFFQNVAVYPITTVMETTVGIGIVKKVHFGKTLRPDICVFAERKGEFLKEPFMMELSEEPGVDILRVLNDDELLAFIEKKGVDPFVFLAENYPLRSYSAGKII</sequence>
<protein>
    <submittedName>
        <fullName evidence="3">HD-GYP domain, c-di-GMP phosphodiesterase class II (Or its inactivated variant)</fullName>
    </submittedName>
</protein>
<dbReference type="PROSITE" id="PS51831">
    <property type="entry name" value="HD"/>
    <property type="match status" value="1"/>
</dbReference>
<dbReference type="Proteomes" id="UP000184404">
    <property type="component" value="Unassembled WGS sequence"/>
</dbReference>
<dbReference type="EMBL" id="FQUG01000010">
    <property type="protein sequence ID" value="SHF25743.1"/>
    <property type="molecule type" value="Genomic_DNA"/>
</dbReference>
<dbReference type="InterPro" id="IPR037522">
    <property type="entry name" value="HD_GYP_dom"/>
</dbReference>
<dbReference type="SMART" id="SM00471">
    <property type="entry name" value="HDc"/>
    <property type="match status" value="1"/>
</dbReference>
<dbReference type="RefSeq" id="WP_072936326.1">
    <property type="nucleotide sequence ID" value="NZ_FQUG01000010.1"/>
</dbReference>
<dbReference type="PANTHER" id="PTHR43155:SF2">
    <property type="entry name" value="CYCLIC DI-GMP PHOSPHODIESTERASE PA4108"/>
    <property type="match status" value="1"/>
</dbReference>
<keyword evidence="4" id="KW-1185">Reference proteome</keyword>